<sequence length="47" mass="5601">MVNNALISYFLIRISINSINYRLFFGFNTINNPNILRRDEKSDECNF</sequence>
<protein>
    <submittedName>
        <fullName evidence="1">Uncharacterized protein</fullName>
    </submittedName>
</protein>
<keyword evidence="2" id="KW-1185">Reference proteome</keyword>
<evidence type="ECO:0000313" key="2">
    <source>
        <dbReference type="Proteomes" id="UP000232412"/>
    </source>
</evidence>
<gene>
    <name evidence="1" type="ORF">NSIN_30174</name>
</gene>
<proteinExistence type="predicted"/>
<dbReference type="EMBL" id="FRFC01000004">
    <property type="protein sequence ID" value="SHO46545.1"/>
    <property type="molecule type" value="Genomic_DNA"/>
</dbReference>
<dbReference type="AlphaFoldDB" id="A0A2H1EIF6"/>
<reference evidence="2" key="1">
    <citation type="submission" date="2016-12" db="EMBL/GenBank/DDBJ databases">
        <authorList>
            <person name="Herbold C."/>
        </authorList>
    </citation>
    <scope>NUCLEOTIDE SEQUENCE [LARGE SCALE GENOMIC DNA]</scope>
</reference>
<dbReference type="Proteomes" id="UP000232412">
    <property type="component" value="Unassembled WGS sequence"/>
</dbReference>
<accession>A0A2H1EIF6</accession>
<evidence type="ECO:0000313" key="1">
    <source>
        <dbReference type="EMBL" id="SHO46545.1"/>
    </source>
</evidence>
<organism evidence="1 2">
    <name type="scientific">Nitrosotalea sinensis</name>
    <dbReference type="NCBI Taxonomy" id="1499975"/>
    <lineage>
        <taxon>Archaea</taxon>
        <taxon>Nitrososphaerota</taxon>
        <taxon>Nitrososphaeria</taxon>
        <taxon>Nitrosotaleales</taxon>
        <taxon>Nitrosotaleaceae</taxon>
        <taxon>Nitrosotalea</taxon>
    </lineage>
</organism>
<name>A0A2H1EIF6_9ARCH</name>